<protein>
    <submittedName>
        <fullName evidence="1">Uncharacterized protein</fullName>
    </submittedName>
</protein>
<dbReference type="OrthoDB" id="9152530at2"/>
<gene>
    <name evidence="1" type="ORF">F7Q92_18845</name>
</gene>
<organism evidence="1 2">
    <name type="scientific">Ideonella dechloratans</name>
    <dbReference type="NCBI Taxonomy" id="36863"/>
    <lineage>
        <taxon>Bacteria</taxon>
        <taxon>Pseudomonadati</taxon>
        <taxon>Pseudomonadota</taxon>
        <taxon>Betaproteobacteria</taxon>
        <taxon>Burkholderiales</taxon>
        <taxon>Sphaerotilaceae</taxon>
        <taxon>Ideonella</taxon>
    </lineage>
</organism>
<reference evidence="1 2" key="1">
    <citation type="submission" date="2019-09" db="EMBL/GenBank/DDBJ databases">
        <title>Draft genome sequences of 48 bacterial type strains from the CCUG.</title>
        <authorList>
            <person name="Tunovic T."/>
            <person name="Pineiro-Iglesias B."/>
            <person name="Unosson C."/>
            <person name="Inganas E."/>
            <person name="Ohlen M."/>
            <person name="Cardew S."/>
            <person name="Jensie-Markopoulos S."/>
            <person name="Salva-Serra F."/>
            <person name="Jaen-Luchoro D."/>
            <person name="Karlsson R."/>
            <person name="Svensson-Stadler L."/>
            <person name="Chun J."/>
            <person name="Moore E."/>
        </authorList>
    </citation>
    <scope>NUCLEOTIDE SEQUENCE [LARGE SCALE GENOMIC DNA]</scope>
    <source>
        <strain evidence="1 2">CCUG 30977</strain>
    </source>
</reference>
<keyword evidence="2" id="KW-1185">Reference proteome</keyword>
<dbReference type="EMBL" id="VZPB01000066">
    <property type="protein sequence ID" value="KAB0575132.1"/>
    <property type="molecule type" value="Genomic_DNA"/>
</dbReference>
<accession>A0A643F7B8</accession>
<evidence type="ECO:0000313" key="2">
    <source>
        <dbReference type="Proteomes" id="UP000430120"/>
    </source>
</evidence>
<proteinExistence type="predicted"/>
<sequence length="108" mass="11452">MQIILKQDGQPVADFSVSGANVTVAGVAIDCAERQQDIAVTVEVRQNIGGPSEGGNGAYLAQIEIPARRYETVIVPAEGEGEDEQPTELREPLPLDPNAVVVTLWPTA</sequence>
<evidence type="ECO:0000313" key="1">
    <source>
        <dbReference type="EMBL" id="KAB0575132.1"/>
    </source>
</evidence>
<comment type="caution">
    <text evidence="1">The sequence shown here is derived from an EMBL/GenBank/DDBJ whole genome shotgun (WGS) entry which is preliminary data.</text>
</comment>
<dbReference type="AlphaFoldDB" id="A0A643F7B8"/>
<name>A0A643F7B8_IDEDE</name>
<dbReference type="Proteomes" id="UP000430120">
    <property type="component" value="Unassembled WGS sequence"/>
</dbReference>
<dbReference type="RefSeq" id="WP_087782378.1">
    <property type="nucleotide sequence ID" value="NZ_CP088082.1"/>
</dbReference>